<reference evidence="1 2" key="1">
    <citation type="submission" date="2021-08" db="EMBL/GenBank/DDBJ databases">
        <title>Draft Genome Sequence of Phanerochaete sordida strain YK-624.</title>
        <authorList>
            <person name="Mori T."/>
            <person name="Dohra H."/>
            <person name="Suzuki T."/>
            <person name="Kawagishi H."/>
            <person name="Hirai H."/>
        </authorList>
    </citation>
    <scope>NUCLEOTIDE SEQUENCE [LARGE SCALE GENOMIC DNA]</scope>
    <source>
        <strain evidence="1 2">YK-624</strain>
    </source>
</reference>
<dbReference type="InterPro" id="IPR036514">
    <property type="entry name" value="SGNH_hydro_sf"/>
</dbReference>
<dbReference type="AlphaFoldDB" id="A0A9P3GGT6"/>
<name>A0A9P3GGT6_9APHY</name>
<proteinExistence type="predicted"/>
<dbReference type="Gene3D" id="3.40.50.1110">
    <property type="entry name" value="SGNH hydrolase"/>
    <property type="match status" value="1"/>
</dbReference>
<keyword evidence="2" id="KW-1185">Reference proteome</keyword>
<gene>
    <name evidence="1" type="ORF">PsYK624_108710</name>
</gene>
<evidence type="ECO:0000313" key="1">
    <source>
        <dbReference type="EMBL" id="GJE94700.1"/>
    </source>
</evidence>
<dbReference type="SUPFAM" id="SSF52266">
    <property type="entry name" value="SGNH hydrolase"/>
    <property type="match status" value="1"/>
</dbReference>
<evidence type="ECO:0008006" key="3">
    <source>
        <dbReference type="Google" id="ProtNLM"/>
    </source>
</evidence>
<sequence>MMAAGAAAQAQEAAVIKGYNAKLAQRVQWFRGNNTAVKAWLWDSHAVFTAILNDPTTYDFVDNTSFGQPGDFWGNNYHPSSAAHELLAQDIAQVLNSTIW</sequence>
<dbReference type="Proteomes" id="UP000703269">
    <property type="component" value="Unassembled WGS sequence"/>
</dbReference>
<comment type="caution">
    <text evidence="1">The sequence shown here is derived from an EMBL/GenBank/DDBJ whole genome shotgun (WGS) entry which is preliminary data.</text>
</comment>
<protein>
    <recommendedName>
        <fullName evidence="3">Carbohydrate esterase family 16 protein</fullName>
    </recommendedName>
</protein>
<evidence type="ECO:0000313" key="2">
    <source>
        <dbReference type="Proteomes" id="UP000703269"/>
    </source>
</evidence>
<dbReference type="OrthoDB" id="1600564at2759"/>
<accession>A0A9P3GGT6</accession>
<organism evidence="1 2">
    <name type="scientific">Phanerochaete sordida</name>
    <dbReference type="NCBI Taxonomy" id="48140"/>
    <lineage>
        <taxon>Eukaryota</taxon>
        <taxon>Fungi</taxon>
        <taxon>Dikarya</taxon>
        <taxon>Basidiomycota</taxon>
        <taxon>Agaricomycotina</taxon>
        <taxon>Agaricomycetes</taxon>
        <taxon>Polyporales</taxon>
        <taxon>Phanerochaetaceae</taxon>
        <taxon>Phanerochaete</taxon>
    </lineage>
</organism>
<dbReference type="EMBL" id="BPQB01000042">
    <property type="protein sequence ID" value="GJE94700.1"/>
    <property type="molecule type" value="Genomic_DNA"/>
</dbReference>